<reference evidence="4 5" key="1">
    <citation type="journal article" date="2015" name="Genome Biol.">
        <title>Comparative genomics of Steinernema reveals deeply conserved gene regulatory networks.</title>
        <authorList>
            <person name="Dillman A.R."/>
            <person name="Macchietto M."/>
            <person name="Porter C.F."/>
            <person name="Rogers A."/>
            <person name="Williams B."/>
            <person name="Antoshechkin I."/>
            <person name="Lee M.M."/>
            <person name="Goodwin Z."/>
            <person name="Lu X."/>
            <person name="Lewis E.E."/>
            <person name="Goodrich-Blair H."/>
            <person name="Stock S.P."/>
            <person name="Adams B.J."/>
            <person name="Sternberg P.W."/>
            <person name="Mortazavi A."/>
        </authorList>
    </citation>
    <scope>NUCLEOTIDE SEQUENCE [LARGE SCALE GENOMIC DNA]</scope>
    <source>
        <strain evidence="4 5">ALL</strain>
    </source>
</reference>
<evidence type="ECO:0000259" key="3">
    <source>
        <dbReference type="Pfam" id="PF12830"/>
    </source>
</evidence>
<dbReference type="SUPFAM" id="SSF48371">
    <property type="entry name" value="ARM repeat"/>
    <property type="match status" value="1"/>
</dbReference>
<dbReference type="GO" id="GO:0010468">
    <property type="term" value="P:regulation of gene expression"/>
    <property type="evidence" value="ECO:0007669"/>
    <property type="project" value="InterPro"/>
</dbReference>
<dbReference type="PANTHER" id="PTHR21704:SF18">
    <property type="entry name" value="NIPPED-B-LIKE PROTEIN"/>
    <property type="match status" value="1"/>
</dbReference>
<keyword evidence="1" id="KW-0131">Cell cycle</keyword>
<dbReference type="GO" id="GO:0034087">
    <property type="term" value="P:establishment of mitotic sister chromatid cohesion"/>
    <property type="evidence" value="ECO:0007669"/>
    <property type="project" value="TreeGrafter"/>
</dbReference>
<keyword evidence="1" id="KW-0539">Nucleus</keyword>
<comment type="caution">
    <text evidence="4">The sequence shown here is derived from an EMBL/GenBank/DDBJ whole genome shotgun (WGS) entry which is preliminary data.</text>
</comment>
<organism evidence="4 5">
    <name type="scientific">Steinernema carpocapsae</name>
    <name type="common">Entomopathogenic nematode</name>
    <dbReference type="NCBI Taxonomy" id="34508"/>
    <lineage>
        <taxon>Eukaryota</taxon>
        <taxon>Metazoa</taxon>
        <taxon>Ecdysozoa</taxon>
        <taxon>Nematoda</taxon>
        <taxon>Chromadorea</taxon>
        <taxon>Rhabditida</taxon>
        <taxon>Tylenchina</taxon>
        <taxon>Panagrolaimomorpha</taxon>
        <taxon>Strongyloidoidea</taxon>
        <taxon>Steinernematidae</taxon>
        <taxon>Steinernema</taxon>
    </lineage>
</organism>
<keyword evidence="2" id="KW-0175">Coiled coil</keyword>
<evidence type="ECO:0000313" key="4">
    <source>
        <dbReference type="EMBL" id="TKR80045.1"/>
    </source>
</evidence>
<dbReference type="OrthoDB" id="418242at2759"/>
<gene>
    <name evidence="4" type="ORF">L596_014180</name>
</gene>
<dbReference type="Pfam" id="PF12830">
    <property type="entry name" value="Nipped-B_C"/>
    <property type="match status" value="1"/>
</dbReference>
<dbReference type="Gene3D" id="1.25.10.10">
    <property type="entry name" value="Leucine-rich Repeat Variant"/>
    <property type="match status" value="1"/>
</dbReference>
<dbReference type="GO" id="GO:0061775">
    <property type="term" value="F:cohesin loader activity"/>
    <property type="evidence" value="ECO:0007669"/>
    <property type="project" value="InterPro"/>
</dbReference>
<proteinExistence type="inferred from homology"/>
<evidence type="ECO:0000256" key="2">
    <source>
        <dbReference type="SAM" id="Coils"/>
    </source>
</evidence>
<dbReference type="InterPro" id="IPR016024">
    <property type="entry name" value="ARM-type_fold"/>
</dbReference>
<dbReference type="PANTHER" id="PTHR21704">
    <property type="entry name" value="NIPPED-B-LIKE PROTEIN DELANGIN SCC2-RELATED"/>
    <property type="match status" value="1"/>
</dbReference>
<keyword evidence="5" id="KW-1185">Reference proteome</keyword>
<dbReference type="GO" id="GO:0071169">
    <property type="term" value="P:establishment of protein localization to chromatin"/>
    <property type="evidence" value="ECO:0007669"/>
    <property type="project" value="TreeGrafter"/>
</dbReference>
<name>A0A4V6A2Q9_STECR</name>
<accession>A0A4V6A2Q9</accession>
<keyword evidence="1" id="KW-0677">Repeat</keyword>
<dbReference type="InterPro" id="IPR024986">
    <property type="entry name" value="Nipped-B_C"/>
</dbReference>
<dbReference type="InterPro" id="IPR011989">
    <property type="entry name" value="ARM-like"/>
</dbReference>
<dbReference type="STRING" id="34508.A0A4V6A2Q9"/>
<sequence length="789" mass="89434">MKNLRALSRFKRLNQTHRTAALSANVAFCVKEGNLGLSAKQSSLRPQTRFWSRLGHLQIESDFDGVTTLLTSAFVALLDEESVKSQVERFLFDYFCTNEFIPSKAVRAALFAETFGICEAEDCLDAFSQFLSFLKSSNVTEEHMELVEDLLEAVVTNFVELTYMKTRSDIVVSQATNSYQMYSAGAVQALHCLSLWAEHFPNSFLKFLDVLLPFLTTDGFSEDKSAVICILSAFDMCIKKLDNLSAKFMATADKLLLSHLQTSHVPVIRCLFGLRNHFGFTTKLFTLFSAFLKEANVARLALEVKKQRRFVNSWLGTQNLDTILSLLGMVACYFEVDLMLLEDSKAAESLYVSMACEHEAELESLARHDEKPFFNDVRSLLEAFINDPNGLHLHAAYEALGYLTAAQPEMLRTDPIKTNYIQLLLSTDAADNLMKTAVLRNLNVFVNRQGEKLEDTGEGSKGRNPITKDLMTTMHIYWDSINGLMYSNDSELRLASAKLITNLIARRLIVPHHSASLLIAMISDPDIQIHKMSLRCLKSINQLLAQNEAINGIRGSFKLQKAIHKFSVARGYRKEQDDVAILDSYYRLWRGDKTLRRNILPKVIAMLNITAIDDLEESLTINELLYVVDNLATFSYVNLDEPLIVIRAVDEALKRNEMSTLQEFEQKLKSQEEDDVDMSQKSVFDRLPDDKIEILPAYVNLVKISLLKALKNHLIRRYTLKAKDLEQHRVTSPLKSAEVTLTRKPGGVKGFQPRFIEKYLKHEGAEQSWKIVAQHFASAYTEFLNSATE</sequence>
<comment type="subcellular location">
    <subcellularLocation>
        <location evidence="1">Nucleus</location>
    </subcellularLocation>
</comment>
<dbReference type="InterPro" id="IPR033031">
    <property type="entry name" value="Scc2/Nipped-B"/>
</dbReference>
<dbReference type="EMBL" id="AZBU02000004">
    <property type="protein sequence ID" value="TKR80045.1"/>
    <property type="molecule type" value="Genomic_DNA"/>
</dbReference>
<protein>
    <recommendedName>
        <fullName evidence="1">Nipped-B protein</fullName>
    </recommendedName>
</protein>
<evidence type="ECO:0000256" key="1">
    <source>
        <dbReference type="RuleBase" id="RU364107"/>
    </source>
</evidence>
<feature type="domain" description="Sister chromatid cohesion C-terminal" evidence="3">
    <location>
        <begin position="474"/>
        <end position="651"/>
    </location>
</feature>
<reference evidence="4 5" key="2">
    <citation type="journal article" date="2019" name="G3 (Bethesda)">
        <title>Hybrid Assembly of the Genome of the Entomopathogenic Nematode Steinernema carpocapsae Identifies the X-Chromosome.</title>
        <authorList>
            <person name="Serra L."/>
            <person name="Macchietto M."/>
            <person name="Macias-Munoz A."/>
            <person name="McGill C.J."/>
            <person name="Rodriguez I.M."/>
            <person name="Rodriguez B."/>
            <person name="Murad R."/>
            <person name="Mortazavi A."/>
        </authorList>
    </citation>
    <scope>NUCLEOTIDE SEQUENCE [LARGE SCALE GENOMIC DNA]</scope>
    <source>
        <strain evidence="4 5">ALL</strain>
    </source>
</reference>
<comment type="similarity">
    <text evidence="1">Belongs to the SCC2/Nipped-B family.</text>
</comment>
<dbReference type="GO" id="GO:1990414">
    <property type="term" value="P:replication-born double-strand break repair via sister chromatid exchange"/>
    <property type="evidence" value="ECO:0007669"/>
    <property type="project" value="TreeGrafter"/>
</dbReference>
<dbReference type="GO" id="GO:0003682">
    <property type="term" value="F:chromatin binding"/>
    <property type="evidence" value="ECO:0007669"/>
    <property type="project" value="TreeGrafter"/>
</dbReference>
<dbReference type="AlphaFoldDB" id="A0A4V6A2Q9"/>
<dbReference type="GO" id="GO:0140588">
    <property type="term" value="P:chromatin looping"/>
    <property type="evidence" value="ECO:0007669"/>
    <property type="project" value="InterPro"/>
</dbReference>
<dbReference type="GO" id="GO:0090694">
    <property type="term" value="C:Scc2-Scc4 cohesin loading complex"/>
    <property type="evidence" value="ECO:0007669"/>
    <property type="project" value="TreeGrafter"/>
</dbReference>
<feature type="coiled-coil region" evidence="2">
    <location>
        <begin position="654"/>
        <end position="681"/>
    </location>
</feature>
<evidence type="ECO:0000313" key="5">
    <source>
        <dbReference type="Proteomes" id="UP000298663"/>
    </source>
</evidence>
<dbReference type="Proteomes" id="UP000298663">
    <property type="component" value="Unassembled WGS sequence"/>
</dbReference>